<evidence type="ECO:0000313" key="1">
    <source>
        <dbReference type="EMBL" id="CBI27202.3"/>
    </source>
</evidence>
<evidence type="ECO:0000313" key="2">
    <source>
        <dbReference type="Proteomes" id="UP000009183"/>
    </source>
</evidence>
<keyword evidence="2" id="KW-1185">Reference proteome</keyword>
<dbReference type="HOGENOM" id="CLU_3400203_0_0_1"/>
<name>D7T9N1_VITVI</name>
<dbReference type="InParanoid" id="D7T9N1"/>
<dbReference type="Proteomes" id="UP000009183">
    <property type="component" value="Chromosome 1"/>
</dbReference>
<sequence length="31" mass="3604">MADPWIYCSFQDSGVLFQWSYLLLSFIASSK</sequence>
<dbReference type="EMBL" id="FN595752">
    <property type="protein sequence ID" value="CBI27202.3"/>
    <property type="molecule type" value="Genomic_DNA"/>
</dbReference>
<dbReference type="AlphaFoldDB" id="D7T9N1"/>
<dbReference type="PaxDb" id="29760-VIT_01s0011g01430.t01"/>
<organism evidence="1 2">
    <name type="scientific">Vitis vinifera</name>
    <name type="common">Grape</name>
    <dbReference type="NCBI Taxonomy" id="29760"/>
    <lineage>
        <taxon>Eukaryota</taxon>
        <taxon>Viridiplantae</taxon>
        <taxon>Streptophyta</taxon>
        <taxon>Embryophyta</taxon>
        <taxon>Tracheophyta</taxon>
        <taxon>Spermatophyta</taxon>
        <taxon>Magnoliopsida</taxon>
        <taxon>eudicotyledons</taxon>
        <taxon>Gunneridae</taxon>
        <taxon>Pentapetalae</taxon>
        <taxon>rosids</taxon>
        <taxon>Vitales</taxon>
        <taxon>Vitaceae</taxon>
        <taxon>Viteae</taxon>
        <taxon>Vitis</taxon>
    </lineage>
</organism>
<protein>
    <submittedName>
        <fullName evidence="1">Uncharacterized protein</fullName>
    </submittedName>
</protein>
<accession>D7T9N1</accession>
<gene>
    <name evidence="1" type="ordered locus">VIT_01s0011g01430</name>
</gene>
<reference evidence="2" key="1">
    <citation type="journal article" date="2007" name="Nature">
        <title>The grapevine genome sequence suggests ancestral hexaploidization in major angiosperm phyla.</title>
        <authorList>
            <consortium name="The French-Italian Public Consortium for Grapevine Genome Characterization."/>
            <person name="Jaillon O."/>
            <person name="Aury J.-M."/>
            <person name="Noel B."/>
            <person name="Policriti A."/>
            <person name="Clepet C."/>
            <person name="Casagrande A."/>
            <person name="Choisne N."/>
            <person name="Aubourg S."/>
            <person name="Vitulo N."/>
            <person name="Jubin C."/>
            <person name="Vezzi A."/>
            <person name="Legeai F."/>
            <person name="Hugueney P."/>
            <person name="Dasilva C."/>
            <person name="Horner D."/>
            <person name="Mica E."/>
            <person name="Jublot D."/>
            <person name="Poulain J."/>
            <person name="Bruyere C."/>
            <person name="Billault A."/>
            <person name="Segurens B."/>
            <person name="Gouyvenoux M."/>
            <person name="Ugarte E."/>
            <person name="Cattonaro F."/>
            <person name="Anthouard V."/>
            <person name="Vico V."/>
            <person name="Del Fabbro C."/>
            <person name="Alaux M."/>
            <person name="Di Gaspero G."/>
            <person name="Dumas V."/>
            <person name="Felice N."/>
            <person name="Paillard S."/>
            <person name="Juman I."/>
            <person name="Moroldo M."/>
            <person name="Scalabrin S."/>
            <person name="Canaguier A."/>
            <person name="Le Clainche I."/>
            <person name="Malacrida G."/>
            <person name="Durand E."/>
            <person name="Pesole G."/>
            <person name="Laucou V."/>
            <person name="Chatelet P."/>
            <person name="Merdinoglu D."/>
            <person name="Delledonne M."/>
            <person name="Pezzotti M."/>
            <person name="Lecharny A."/>
            <person name="Scarpelli C."/>
            <person name="Artiguenave F."/>
            <person name="Pe M.E."/>
            <person name="Valle G."/>
            <person name="Morgante M."/>
            <person name="Caboche M."/>
            <person name="Adam-Blondon A.-F."/>
            <person name="Weissenbach J."/>
            <person name="Quetier F."/>
            <person name="Wincker P."/>
        </authorList>
    </citation>
    <scope>NUCLEOTIDE SEQUENCE [LARGE SCALE GENOMIC DNA]</scope>
    <source>
        <strain evidence="2">cv. Pinot noir / PN40024</strain>
    </source>
</reference>
<proteinExistence type="predicted"/>